<dbReference type="Proteomes" id="UP001596958">
    <property type="component" value="Unassembled WGS sequence"/>
</dbReference>
<feature type="signal peptide" evidence="1">
    <location>
        <begin position="1"/>
        <end position="19"/>
    </location>
</feature>
<evidence type="ECO:0000313" key="2">
    <source>
        <dbReference type="EMBL" id="MFD0750902.1"/>
    </source>
</evidence>
<dbReference type="Gene3D" id="1.25.40.390">
    <property type="match status" value="1"/>
</dbReference>
<evidence type="ECO:0000256" key="1">
    <source>
        <dbReference type="SAM" id="SignalP"/>
    </source>
</evidence>
<name>A0ABW2YX00_9SPHI</name>
<dbReference type="InterPro" id="IPR041662">
    <property type="entry name" value="SusD-like_2"/>
</dbReference>
<organism evidence="2 3">
    <name type="scientific">Mucilaginibacter calamicampi</name>
    <dbReference type="NCBI Taxonomy" id="1302352"/>
    <lineage>
        <taxon>Bacteria</taxon>
        <taxon>Pseudomonadati</taxon>
        <taxon>Bacteroidota</taxon>
        <taxon>Sphingobacteriia</taxon>
        <taxon>Sphingobacteriales</taxon>
        <taxon>Sphingobacteriaceae</taxon>
        <taxon>Mucilaginibacter</taxon>
    </lineage>
</organism>
<evidence type="ECO:0000313" key="3">
    <source>
        <dbReference type="Proteomes" id="UP001596958"/>
    </source>
</evidence>
<dbReference type="Pfam" id="PF12771">
    <property type="entry name" value="SusD-like_2"/>
    <property type="match status" value="1"/>
</dbReference>
<dbReference type="SUPFAM" id="SSF48452">
    <property type="entry name" value="TPR-like"/>
    <property type="match status" value="1"/>
</dbReference>
<proteinExistence type="predicted"/>
<dbReference type="InterPro" id="IPR011990">
    <property type="entry name" value="TPR-like_helical_dom_sf"/>
</dbReference>
<sequence length="513" mass="55163">MKRKYLFNTKQVLLTVVIAAVSLSGCKKFLDVNTNPNSPDSAAPNLLLPASQAATGQIMGNFFQINGNIWAQYWTQNPTSSQYRTVDQYNPAATASDRAWNILYRGALVNADLITKSNDAGIAYTRGIAHLMKAYTLQVTTDAFGDVPVKEALQSELFRNPHYDAQSVVYDSVFYNIDRGLALMNASASASPGAQDLVFSGSVANWKAFANTLRLKAGLRLAYIDAVKAKAQVQAAYTAAAVTTGGVTTYSFLTVDASIKYLSTGGNENPLYNEMVGLNRVQNIVASTTAVAQFDANSDPRVAKFYDLLPVDATAKTDRSIAQGTYAAGANNGKTVSPPSPLVGGRASNSASATAPVKFISAAESWFLQAEAVARNWAPAGQVLATLYTNGVRASFTSVGLTAGDADTYLGVAGNVTQFVTPLTIGTEEDKIKSIITQKYFAMCGFQGFEAWTEWRRTGYPTFFVKSAASVIGGVRMPLRMLYPATESTTNTNYPGLKVIYAPVWWDTKHPLL</sequence>
<comment type="caution">
    <text evidence="2">The sequence shown here is derived from an EMBL/GenBank/DDBJ whole genome shotgun (WGS) entry which is preliminary data.</text>
</comment>
<keyword evidence="3" id="KW-1185">Reference proteome</keyword>
<feature type="chain" id="PRO_5045182215" evidence="1">
    <location>
        <begin position="20"/>
        <end position="513"/>
    </location>
</feature>
<dbReference type="EMBL" id="JBHTHU010000009">
    <property type="protein sequence ID" value="MFD0750902.1"/>
    <property type="molecule type" value="Genomic_DNA"/>
</dbReference>
<keyword evidence="2" id="KW-0449">Lipoprotein</keyword>
<protein>
    <submittedName>
        <fullName evidence="2">SusD/RagB family nutrient-binding outer membrane lipoprotein</fullName>
    </submittedName>
</protein>
<dbReference type="PROSITE" id="PS51257">
    <property type="entry name" value="PROKAR_LIPOPROTEIN"/>
    <property type="match status" value="1"/>
</dbReference>
<dbReference type="RefSeq" id="WP_377100589.1">
    <property type="nucleotide sequence ID" value="NZ_JBHTHU010000009.1"/>
</dbReference>
<accession>A0ABW2YX00</accession>
<gene>
    <name evidence="2" type="ORF">ACFQZS_12170</name>
</gene>
<reference evidence="3" key="1">
    <citation type="journal article" date="2019" name="Int. J. Syst. Evol. Microbiol.">
        <title>The Global Catalogue of Microorganisms (GCM) 10K type strain sequencing project: providing services to taxonomists for standard genome sequencing and annotation.</title>
        <authorList>
            <consortium name="The Broad Institute Genomics Platform"/>
            <consortium name="The Broad Institute Genome Sequencing Center for Infectious Disease"/>
            <person name="Wu L."/>
            <person name="Ma J."/>
        </authorList>
    </citation>
    <scope>NUCLEOTIDE SEQUENCE [LARGE SCALE GENOMIC DNA]</scope>
    <source>
        <strain evidence="3">CCUG 63418</strain>
    </source>
</reference>
<keyword evidence="1" id="KW-0732">Signal</keyword>